<name>A0A7C9KNA2_9SPHN</name>
<evidence type="ECO:0000256" key="2">
    <source>
        <dbReference type="ARBA" id="ARBA00022475"/>
    </source>
</evidence>
<accession>A0A7C9KNA2</accession>
<evidence type="ECO:0000259" key="11">
    <source>
        <dbReference type="PROSITE" id="PS51779"/>
    </source>
</evidence>
<dbReference type="InterPro" id="IPR013685">
    <property type="entry name" value="POTRA_FtsQ_type"/>
</dbReference>
<keyword evidence="7 9" id="KW-0472">Membrane</keyword>
<dbReference type="OrthoDB" id="9783091at2"/>
<evidence type="ECO:0000256" key="3">
    <source>
        <dbReference type="ARBA" id="ARBA00022519"/>
    </source>
</evidence>
<evidence type="ECO:0000256" key="8">
    <source>
        <dbReference type="ARBA" id="ARBA00023306"/>
    </source>
</evidence>
<evidence type="ECO:0000256" key="7">
    <source>
        <dbReference type="ARBA" id="ARBA00023136"/>
    </source>
</evidence>
<gene>
    <name evidence="9" type="primary">ftsQ</name>
    <name evidence="12" type="ORF">F3168_14100</name>
</gene>
<evidence type="ECO:0000256" key="9">
    <source>
        <dbReference type="HAMAP-Rule" id="MF_00911"/>
    </source>
</evidence>
<dbReference type="InterPro" id="IPR005548">
    <property type="entry name" value="Cell_div_FtsQ/DivIB_C"/>
</dbReference>
<dbReference type="PANTHER" id="PTHR35851:SF1">
    <property type="entry name" value="CELL DIVISION PROTEIN FTSQ"/>
    <property type="match status" value="1"/>
</dbReference>
<keyword evidence="8 9" id="KW-0131">Cell cycle</keyword>
<evidence type="ECO:0000256" key="5">
    <source>
        <dbReference type="ARBA" id="ARBA00022692"/>
    </source>
</evidence>
<protein>
    <recommendedName>
        <fullName evidence="9">Cell division protein FtsQ</fullName>
    </recommendedName>
</protein>
<reference evidence="12 13" key="1">
    <citation type="submission" date="2019-09" db="EMBL/GenBank/DDBJ databases">
        <title>Polymorphobacter sp. isolated from a lake in China.</title>
        <authorList>
            <person name="Liu Z."/>
        </authorList>
    </citation>
    <scope>NUCLEOTIDE SEQUENCE [LARGE SCALE GENOMIC DNA]</scope>
    <source>
        <strain evidence="12 13">D40P</strain>
    </source>
</reference>
<evidence type="ECO:0000256" key="1">
    <source>
        <dbReference type="ARBA" id="ARBA00004370"/>
    </source>
</evidence>
<evidence type="ECO:0000313" key="12">
    <source>
        <dbReference type="EMBL" id="MQT18383.1"/>
    </source>
</evidence>
<keyword evidence="6 9" id="KW-1133">Transmembrane helix</keyword>
<feature type="domain" description="POTRA" evidence="11">
    <location>
        <begin position="79"/>
        <end position="147"/>
    </location>
</feature>
<feature type="region of interest" description="Disordered" evidence="10">
    <location>
        <begin position="1"/>
        <end position="23"/>
    </location>
</feature>
<dbReference type="InterPro" id="IPR034746">
    <property type="entry name" value="POTRA"/>
</dbReference>
<dbReference type="PROSITE" id="PS51779">
    <property type="entry name" value="POTRA"/>
    <property type="match status" value="1"/>
</dbReference>
<feature type="transmembrane region" description="Helical" evidence="9">
    <location>
        <begin position="41"/>
        <end position="63"/>
    </location>
</feature>
<dbReference type="GO" id="GO:0090529">
    <property type="term" value="P:cell septum assembly"/>
    <property type="evidence" value="ECO:0007669"/>
    <property type="project" value="InterPro"/>
</dbReference>
<comment type="subcellular location">
    <subcellularLocation>
        <location evidence="9">Cell inner membrane</location>
        <topology evidence="9">Single-pass type II membrane protein</topology>
    </subcellularLocation>
    <subcellularLocation>
        <location evidence="1">Membrane</location>
    </subcellularLocation>
    <text evidence="9">Localizes to the division septum.</text>
</comment>
<dbReference type="GO" id="GO:0032153">
    <property type="term" value="C:cell division site"/>
    <property type="evidence" value="ECO:0007669"/>
    <property type="project" value="UniProtKB-UniRule"/>
</dbReference>
<comment type="caution">
    <text evidence="12">The sequence shown here is derived from an EMBL/GenBank/DDBJ whole genome shotgun (WGS) entry which is preliminary data.</text>
</comment>
<dbReference type="HAMAP" id="MF_00911">
    <property type="entry name" value="FtsQ_subfam"/>
    <property type="match status" value="1"/>
</dbReference>
<keyword evidence="5 9" id="KW-0812">Transmembrane</keyword>
<dbReference type="RefSeq" id="WP_152578852.1">
    <property type="nucleotide sequence ID" value="NZ_JAATJI010000001.1"/>
</dbReference>
<evidence type="ECO:0000313" key="13">
    <source>
        <dbReference type="Proteomes" id="UP000481327"/>
    </source>
</evidence>
<dbReference type="PANTHER" id="PTHR35851">
    <property type="entry name" value="CELL DIVISION PROTEIN FTSQ"/>
    <property type="match status" value="1"/>
</dbReference>
<comment type="function">
    <text evidence="9">Essential cell division protein.</text>
</comment>
<dbReference type="InterPro" id="IPR026579">
    <property type="entry name" value="FtsQ"/>
</dbReference>
<keyword evidence="3 9" id="KW-0997">Cell inner membrane</keyword>
<dbReference type="GO" id="GO:0005886">
    <property type="term" value="C:plasma membrane"/>
    <property type="evidence" value="ECO:0007669"/>
    <property type="project" value="UniProtKB-SubCell"/>
</dbReference>
<comment type="similarity">
    <text evidence="9">Belongs to the FtsQ/DivIB family. FtsQ subfamily.</text>
</comment>
<evidence type="ECO:0000256" key="4">
    <source>
        <dbReference type="ARBA" id="ARBA00022618"/>
    </source>
</evidence>
<dbReference type="AlphaFoldDB" id="A0A7C9KNA2"/>
<organism evidence="12 13">
    <name type="scientific">Sandarakinorhabdus fusca</name>
    <dbReference type="NCBI Taxonomy" id="1439888"/>
    <lineage>
        <taxon>Bacteria</taxon>
        <taxon>Pseudomonadati</taxon>
        <taxon>Pseudomonadota</taxon>
        <taxon>Alphaproteobacteria</taxon>
        <taxon>Sphingomonadales</taxon>
        <taxon>Sphingosinicellaceae</taxon>
        <taxon>Sandarakinorhabdus</taxon>
    </lineage>
</organism>
<proteinExistence type="inferred from homology"/>
<dbReference type="Pfam" id="PF08478">
    <property type="entry name" value="POTRA_1"/>
    <property type="match status" value="1"/>
</dbReference>
<dbReference type="GO" id="GO:0043093">
    <property type="term" value="P:FtsZ-dependent cytokinesis"/>
    <property type="evidence" value="ECO:0007669"/>
    <property type="project" value="UniProtKB-UniRule"/>
</dbReference>
<dbReference type="EMBL" id="WIOL01000006">
    <property type="protein sequence ID" value="MQT18383.1"/>
    <property type="molecule type" value="Genomic_DNA"/>
</dbReference>
<evidence type="ECO:0000256" key="10">
    <source>
        <dbReference type="SAM" id="MobiDB-lite"/>
    </source>
</evidence>
<dbReference type="Gene3D" id="3.10.20.310">
    <property type="entry name" value="membrane protein fhac"/>
    <property type="match status" value="1"/>
</dbReference>
<dbReference type="Proteomes" id="UP000481327">
    <property type="component" value="Unassembled WGS sequence"/>
</dbReference>
<evidence type="ECO:0000256" key="6">
    <source>
        <dbReference type="ARBA" id="ARBA00022989"/>
    </source>
</evidence>
<keyword evidence="13" id="KW-1185">Reference proteome</keyword>
<keyword evidence="4 9" id="KW-0132">Cell division</keyword>
<feature type="compositionally biased region" description="Basic residues" evidence="10">
    <location>
        <begin position="8"/>
        <end position="18"/>
    </location>
</feature>
<keyword evidence="2 9" id="KW-1003">Cell membrane</keyword>
<sequence length="309" mass="32655">MTTTVLKRGAKAPVRKPVARPAPRPATVALPVSRPALRRNVAITVGVLAALAGIVVAGLMGVWTRAGEEIVRQSAVAGLEIRHVEVTGTRELALLPVYQAALPGRDNAMLTSDLGAIRDRLRNLPWVADASVSRRLPDTLAIAITERRPVALWQHRRRLQVIDISGVTLTHDRLERFANLPLVVGPGANTRVREFLTLAATAPTLAPKVDAAVLVGGRRWDLKFKTGETLSLPDTPAAAGHALATFARLDQGSAGGADGSGLLGRRFERFDMRLPGRMIVGGAAVKDALDANAKAAKAAAAAKAKPLTI</sequence>
<dbReference type="Pfam" id="PF03799">
    <property type="entry name" value="FtsQ_DivIB_C"/>
    <property type="match status" value="1"/>
</dbReference>